<dbReference type="EMBL" id="JAPTSV010000002">
    <property type="protein sequence ID" value="KAJ1530683.1"/>
    <property type="molecule type" value="Genomic_DNA"/>
</dbReference>
<keyword evidence="3" id="KW-1185">Reference proteome</keyword>
<feature type="region of interest" description="Disordered" evidence="1">
    <location>
        <begin position="201"/>
        <end position="238"/>
    </location>
</feature>
<comment type="caution">
    <text evidence="2">The sequence shown here is derived from an EMBL/GenBank/DDBJ whole genome shotgun (WGS) entry which is preliminary data.</text>
</comment>
<feature type="compositionally biased region" description="Low complexity" evidence="1">
    <location>
        <begin position="117"/>
        <end position="133"/>
    </location>
</feature>
<proteinExistence type="predicted"/>
<evidence type="ECO:0000313" key="2">
    <source>
        <dbReference type="EMBL" id="KAJ1530683.1"/>
    </source>
</evidence>
<evidence type="ECO:0000256" key="1">
    <source>
        <dbReference type="SAM" id="MobiDB-lite"/>
    </source>
</evidence>
<accession>A0AAV7Y224</accession>
<dbReference type="Proteomes" id="UP001075354">
    <property type="component" value="Chromosome 2"/>
</dbReference>
<evidence type="ECO:0000313" key="3">
    <source>
        <dbReference type="Proteomes" id="UP001075354"/>
    </source>
</evidence>
<organism evidence="2 3">
    <name type="scientific">Megalurothrips usitatus</name>
    <name type="common">bean blossom thrips</name>
    <dbReference type="NCBI Taxonomy" id="439358"/>
    <lineage>
        <taxon>Eukaryota</taxon>
        <taxon>Metazoa</taxon>
        <taxon>Ecdysozoa</taxon>
        <taxon>Arthropoda</taxon>
        <taxon>Hexapoda</taxon>
        <taxon>Insecta</taxon>
        <taxon>Pterygota</taxon>
        <taxon>Neoptera</taxon>
        <taxon>Paraneoptera</taxon>
        <taxon>Thysanoptera</taxon>
        <taxon>Terebrantia</taxon>
        <taxon>Thripoidea</taxon>
        <taxon>Thripidae</taxon>
        <taxon>Megalurothrips</taxon>
    </lineage>
</organism>
<sequence>MSELLTGSKAMLRPEPNIPQAPLACPGHQAAPRPYKDTTNFDVCASKCYDSKMPPTLAPPLLIDADNYMLRDARPRSLSHGALQRPGPRGGGVAGPLDLDMFCVRETVNSLAELKLSEPSRSGSPLGSPLASPVHTAHPAHPVLSDKCGDEKSAASCARTLSLHGMLCTCRLTCCCLCVSLSSPDCHACLHNVCARLPTGAPSQGAPQGPQGPPCQRSADLPPPITLIRNKVSHPSSA</sequence>
<reference evidence="2" key="1">
    <citation type="submission" date="2022-12" db="EMBL/GenBank/DDBJ databases">
        <title>Chromosome-level genome assembly of the bean flower thrips Megalurothrips usitatus.</title>
        <authorList>
            <person name="Ma L."/>
            <person name="Liu Q."/>
            <person name="Li H."/>
            <person name="Cai W."/>
        </authorList>
    </citation>
    <scope>NUCLEOTIDE SEQUENCE</scope>
    <source>
        <strain evidence="2">Cailab_2022a</strain>
    </source>
</reference>
<protein>
    <submittedName>
        <fullName evidence="2">Uncharacterized protein</fullName>
    </submittedName>
</protein>
<dbReference type="AlphaFoldDB" id="A0AAV7Y224"/>
<feature type="region of interest" description="Disordered" evidence="1">
    <location>
        <begin position="116"/>
        <end position="136"/>
    </location>
</feature>
<gene>
    <name evidence="2" type="ORF">ONE63_005550</name>
</gene>
<name>A0AAV7Y224_9NEOP</name>